<dbReference type="Gene3D" id="2.40.70.10">
    <property type="entry name" value="Acid Proteases"/>
    <property type="match status" value="2"/>
</dbReference>
<dbReference type="OrthoDB" id="5361565at2759"/>
<keyword evidence="2" id="KW-0812">Transmembrane</keyword>
<keyword evidence="6" id="KW-1185">Reference proteome</keyword>
<dbReference type="GeneID" id="54566755"/>
<feature type="signal peptide" evidence="3">
    <location>
        <begin position="1"/>
        <end position="16"/>
    </location>
</feature>
<dbReference type="PROSITE" id="PS51767">
    <property type="entry name" value="PEPTIDASE_A1"/>
    <property type="match status" value="1"/>
</dbReference>
<sequence length="513" mass="54156">MLALLFLFCLLSLAASSSAPACSSPTPIALPVTNVKLSNGQEIRGIPLSIGTPAQNFSFQPSDFFNDTWVFNTSAAFCWPNTTETQCLSQRGGLYDPSLSKTAVGDLNVFEAGGDSTDTEGRVDGPHVWFNKFAKDTLHVGNASVDSYPIGMAGLDYGEYLNPQANIGLGRNSTLLNALKDAGHISSRVWGYWPGIDSATASAAMDGSIVFGGYDAAKTTGANLTLPLAQPSKGCPSGMSLILTSMRLDFPNGTEADLLAPQTISACFRVNFPSIMTAASNPYYNRFLEYTDVTPIDWIKPLYSPRDVFVGELTLGFSTGFSVTIPNDVLVVPDSSVGSDGAVQTNSSASIVRIGVLIDANANDNPTIGRDFFASAYLMVDLEANTFTLWTANATSDTNLVTIDRACSTNASNVTDNTDDGTVATIPGTASETATASPETNGSIPTTTIVGAVVGGVLGAGAFIATAIFCVWRRRSLAKSSQSMTELTTQEHTYPDDNSSGPPSYVWRTNELV</sequence>
<dbReference type="Proteomes" id="UP000799537">
    <property type="component" value="Unassembled WGS sequence"/>
</dbReference>
<evidence type="ECO:0000256" key="2">
    <source>
        <dbReference type="SAM" id="Phobius"/>
    </source>
</evidence>
<feature type="domain" description="Peptidase A1" evidence="4">
    <location>
        <begin position="44"/>
        <end position="390"/>
    </location>
</feature>
<accession>A0A6A6CCF5</accession>
<dbReference type="AlphaFoldDB" id="A0A6A6CCF5"/>
<proteinExistence type="predicted"/>
<feature type="compositionally biased region" description="Polar residues" evidence="1">
    <location>
        <begin position="488"/>
        <end position="502"/>
    </location>
</feature>
<dbReference type="SUPFAM" id="SSF50630">
    <property type="entry name" value="Acid proteases"/>
    <property type="match status" value="1"/>
</dbReference>
<keyword evidence="2" id="KW-1133">Transmembrane helix</keyword>
<keyword evidence="2" id="KW-0472">Membrane</keyword>
<evidence type="ECO:0000259" key="4">
    <source>
        <dbReference type="PROSITE" id="PS51767"/>
    </source>
</evidence>
<feature type="region of interest" description="Disordered" evidence="1">
    <location>
        <begin position="488"/>
        <end position="513"/>
    </location>
</feature>
<keyword evidence="3" id="KW-0732">Signal</keyword>
<dbReference type="RefSeq" id="XP_033664789.1">
    <property type="nucleotide sequence ID" value="XM_033813483.1"/>
</dbReference>
<feature type="transmembrane region" description="Helical" evidence="2">
    <location>
        <begin position="449"/>
        <end position="472"/>
    </location>
</feature>
<gene>
    <name evidence="5" type="ORF">M409DRAFT_57011</name>
</gene>
<dbReference type="InterPro" id="IPR033121">
    <property type="entry name" value="PEPTIDASE_A1"/>
</dbReference>
<evidence type="ECO:0000313" key="5">
    <source>
        <dbReference type="EMBL" id="KAF2163900.1"/>
    </source>
</evidence>
<reference evidence="5" key="1">
    <citation type="journal article" date="2020" name="Stud. Mycol.">
        <title>101 Dothideomycetes genomes: a test case for predicting lifestyles and emergence of pathogens.</title>
        <authorList>
            <person name="Haridas S."/>
            <person name="Albert R."/>
            <person name="Binder M."/>
            <person name="Bloem J."/>
            <person name="Labutti K."/>
            <person name="Salamov A."/>
            <person name="Andreopoulos B."/>
            <person name="Baker S."/>
            <person name="Barry K."/>
            <person name="Bills G."/>
            <person name="Bluhm B."/>
            <person name="Cannon C."/>
            <person name="Castanera R."/>
            <person name="Culley D."/>
            <person name="Daum C."/>
            <person name="Ezra D."/>
            <person name="Gonzalez J."/>
            <person name="Henrissat B."/>
            <person name="Kuo A."/>
            <person name="Liang C."/>
            <person name="Lipzen A."/>
            <person name="Lutzoni F."/>
            <person name="Magnuson J."/>
            <person name="Mondo S."/>
            <person name="Nolan M."/>
            <person name="Ohm R."/>
            <person name="Pangilinan J."/>
            <person name="Park H.-J."/>
            <person name="Ramirez L."/>
            <person name="Alfaro M."/>
            <person name="Sun H."/>
            <person name="Tritt A."/>
            <person name="Yoshinaga Y."/>
            <person name="Zwiers L.-H."/>
            <person name="Turgeon B."/>
            <person name="Goodwin S."/>
            <person name="Spatafora J."/>
            <person name="Crous P."/>
            <person name="Grigoriev I."/>
        </authorList>
    </citation>
    <scope>NUCLEOTIDE SEQUENCE</scope>
    <source>
        <strain evidence="5">ATCC 36951</strain>
    </source>
</reference>
<dbReference type="Pfam" id="PF00026">
    <property type="entry name" value="Asp"/>
    <property type="match status" value="1"/>
</dbReference>
<dbReference type="InterPro" id="IPR021109">
    <property type="entry name" value="Peptidase_aspartic_dom_sf"/>
</dbReference>
<name>A0A6A6CCF5_ZASCE</name>
<feature type="chain" id="PRO_5025653564" description="Peptidase A1 domain-containing protein" evidence="3">
    <location>
        <begin position="17"/>
        <end position="513"/>
    </location>
</feature>
<dbReference type="EMBL" id="ML993606">
    <property type="protein sequence ID" value="KAF2163900.1"/>
    <property type="molecule type" value="Genomic_DNA"/>
</dbReference>
<protein>
    <recommendedName>
        <fullName evidence="4">Peptidase A1 domain-containing protein</fullName>
    </recommendedName>
</protein>
<evidence type="ECO:0000313" key="6">
    <source>
        <dbReference type="Proteomes" id="UP000799537"/>
    </source>
</evidence>
<evidence type="ECO:0000256" key="3">
    <source>
        <dbReference type="SAM" id="SignalP"/>
    </source>
</evidence>
<evidence type="ECO:0000256" key="1">
    <source>
        <dbReference type="SAM" id="MobiDB-lite"/>
    </source>
</evidence>
<organism evidence="5 6">
    <name type="scientific">Zasmidium cellare ATCC 36951</name>
    <dbReference type="NCBI Taxonomy" id="1080233"/>
    <lineage>
        <taxon>Eukaryota</taxon>
        <taxon>Fungi</taxon>
        <taxon>Dikarya</taxon>
        <taxon>Ascomycota</taxon>
        <taxon>Pezizomycotina</taxon>
        <taxon>Dothideomycetes</taxon>
        <taxon>Dothideomycetidae</taxon>
        <taxon>Mycosphaerellales</taxon>
        <taxon>Mycosphaerellaceae</taxon>
        <taxon>Zasmidium</taxon>
    </lineage>
</organism>